<keyword evidence="1" id="KW-0812">Transmembrane</keyword>
<sequence>MRRKTLLWRERTDLLFWVNIVIIAASAFWGRGSAQRSSLSRIEKYEPLRIKQIL</sequence>
<keyword evidence="1" id="KW-1133">Transmembrane helix</keyword>
<reference evidence="2" key="1">
    <citation type="submission" date="2019-01" db="EMBL/GenBank/DDBJ databases">
        <title>Draft genome sequences of three monokaryotic isolates of the white-rot basidiomycete fungus Dichomitus squalens.</title>
        <authorList>
            <consortium name="DOE Joint Genome Institute"/>
            <person name="Lopez S.C."/>
            <person name="Andreopoulos B."/>
            <person name="Pangilinan J."/>
            <person name="Lipzen A."/>
            <person name="Riley R."/>
            <person name="Ahrendt S."/>
            <person name="Ng V."/>
            <person name="Barry K."/>
            <person name="Daum C."/>
            <person name="Grigoriev I.V."/>
            <person name="Hilden K.S."/>
            <person name="Makela M.R."/>
            <person name="de Vries R.P."/>
        </authorList>
    </citation>
    <scope>NUCLEOTIDE SEQUENCE [LARGE SCALE GENOMIC DNA]</scope>
    <source>
        <strain evidence="2">OM18370.1</strain>
    </source>
</reference>
<proteinExistence type="predicted"/>
<evidence type="ECO:0000256" key="1">
    <source>
        <dbReference type="SAM" id="Phobius"/>
    </source>
</evidence>
<name>A0A4Q9MCJ0_9APHY</name>
<feature type="transmembrane region" description="Helical" evidence="1">
    <location>
        <begin position="12"/>
        <end position="30"/>
    </location>
</feature>
<organism evidence="2">
    <name type="scientific">Dichomitus squalens</name>
    <dbReference type="NCBI Taxonomy" id="114155"/>
    <lineage>
        <taxon>Eukaryota</taxon>
        <taxon>Fungi</taxon>
        <taxon>Dikarya</taxon>
        <taxon>Basidiomycota</taxon>
        <taxon>Agaricomycotina</taxon>
        <taxon>Agaricomycetes</taxon>
        <taxon>Polyporales</taxon>
        <taxon>Polyporaceae</taxon>
        <taxon>Dichomitus</taxon>
    </lineage>
</organism>
<protein>
    <submittedName>
        <fullName evidence="2">Uncharacterized protein</fullName>
    </submittedName>
</protein>
<dbReference type="OrthoDB" id="3197992at2759"/>
<keyword evidence="1" id="KW-0472">Membrane</keyword>
<dbReference type="EMBL" id="ML143489">
    <property type="protein sequence ID" value="TBU24048.1"/>
    <property type="molecule type" value="Genomic_DNA"/>
</dbReference>
<gene>
    <name evidence="2" type="ORF">BD311DRAFT_767369</name>
</gene>
<dbReference type="Proteomes" id="UP000292957">
    <property type="component" value="Unassembled WGS sequence"/>
</dbReference>
<dbReference type="AlphaFoldDB" id="A0A4Q9MCJ0"/>
<accession>A0A4Q9MCJ0</accession>
<evidence type="ECO:0000313" key="2">
    <source>
        <dbReference type="EMBL" id="TBU24048.1"/>
    </source>
</evidence>